<organism evidence="3 4">
    <name type="scientific">Agrobacterium rosae</name>
    <dbReference type="NCBI Taxonomy" id="1972867"/>
    <lineage>
        <taxon>Bacteria</taxon>
        <taxon>Pseudomonadati</taxon>
        <taxon>Pseudomonadota</taxon>
        <taxon>Alphaproteobacteria</taxon>
        <taxon>Hyphomicrobiales</taxon>
        <taxon>Rhizobiaceae</taxon>
        <taxon>Rhizobium/Agrobacterium group</taxon>
        <taxon>Agrobacterium</taxon>
    </lineage>
</organism>
<comment type="caution">
    <text evidence="3">The sequence shown here is derived from an EMBL/GenBank/DDBJ whole genome shotgun (WGS) entry which is preliminary data.</text>
</comment>
<dbReference type="InterPro" id="IPR050445">
    <property type="entry name" value="Bact_polysacc_biosynth/exp"/>
</dbReference>
<gene>
    <name evidence="3" type="ORF">RMS29_26720</name>
</gene>
<feature type="transmembrane region" description="Helical" evidence="2">
    <location>
        <begin position="63"/>
        <end position="86"/>
    </location>
</feature>
<name>A0ABU4W4T1_9HYPH</name>
<dbReference type="Proteomes" id="UP001277561">
    <property type="component" value="Unassembled WGS sequence"/>
</dbReference>
<evidence type="ECO:0000256" key="2">
    <source>
        <dbReference type="SAM" id="Phobius"/>
    </source>
</evidence>
<proteinExistence type="predicted"/>
<dbReference type="PANTHER" id="PTHR32309:SF13">
    <property type="entry name" value="FERRIC ENTEROBACTIN TRANSPORT PROTEIN FEPE"/>
    <property type="match status" value="1"/>
</dbReference>
<protein>
    <submittedName>
        <fullName evidence="3">RkpR, polysaccharide export protein</fullName>
    </submittedName>
</protein>
<keyword evidence="1" id="KW-0175">Coiled coil</keyword>
<keyword evidence="2" id="KW-1133">Transmembrane helix</keyword>
<evidence type="ECO:0000313" key="4">
    <source>
        <dbReference type="Proteomes" id="UP001277561"/>
    </source>
</evidence>
<keyword evidence="2" id="KW-0472">Membrane</keyword>
<feature type="coiled-coil region" evidence="1">
    <location>
        <begin position="276"/>
        <end position="324"/>
    </location>
</feature>
<dbReference type="EMBL" id="JAVRAD010000024">
    <property type="protein sequence ID" value="MDX8332797.1"/>
    <property type="molecule type" value="Genomic_DNA"/>
</dbReference>
<dbReference type="PANTHER" id="PTHR32309">
    <property type="entry name" value="TYROSINE-PROTEIN KINASE"/>
    <property type="match status" value="1"/>
</dbReference>
<evidence type="ECO:0000313" key="3">
    <source>
        <dbReference type="EMBL" id="MDX8332797.1"/>
    </source>
</evidence>
<keyword evidence="2" id="KW-0812">Transmembrane</keyword>
<sequence length="426" mass="46944">MSVESQGPGKKVEDAQLPAKRANLTVFDNLLKLDIKPERDGTRHTTAQPVLRKKLKSLKLRHVIIAAGFALCVAVPTALTGAYMAFVAADQYHSSAAFAVRSIDGKVSSDILGMFTQGSGGSSTGSDSYMLLDYIRSERMIEAVTKTVDLEQAFARRGADFFYAMAPGQPIEDRLEYWKNVVKVNFDHTSSILNLSVKAFEPQTAQAIADAIIVESERLINDLSLESRNGVLKASQEEVALAEARLSAARVSVRNFRDVTQEADPVEAAKLAAQLVGTLEQQLTQLKTELISAQTRMATNSPRIRVITTQINSLETQLEQEKQRFGSGTSGNNQSNDVATRILTYESLETEREFAEKAYTNALGGLEKARIDANNQQRYLATFIQPTLSQLAQYPTRAMNVALVFLACLFAWGIATMAYYNIRDRN</sequence>
<keyword evidence="4" id="KW-1185">Reference proteome</keyword>
<reference evidence="3" key="1">
    <citation type="journal article" date="2023" name="Phytobiomes J">
        <title>Deciphering the key players within the bacterial microbiota associated with aerial crown gall tumors on rhododendron: Insights into the gallobiome.</title>
        <authorList>
            <person name="Kuzmanovic N."/>
            <person name="Nesme J."/>
            <person name="Wolf J."/>
            <person name="Neumann-Schaal M."/>
            <person name="Petersen J."/>
            <person name="Fernandez-Gnecco G."/>
            <person name="Sproeer C."/>
            <person name="Bunk B."/>
            <person name="Overmann J."/>
            <person name="Sorensen S.J."/>
            <person name="Idczak E."/>
            <person name="Smalla K."/>
        </authorList>
    </citation>
    <scope>NUCLEOTIDE SEQUENCE [LARGE SCALE GENOMIC DNA]</scope>
    <source>
        <strain evidence="3">Rho-14.1</strain>
    </source>
</reference>
<accession>A0ABU4W4T1</accession>
<evidence type="ECO:0000256" key="1">
    <source>
        <dbReference type="SAM" id="Coils"/>
    </source>
</evidence>
<dbReference type="RefSeq" id="WP_320188855.1">
    <property type="nucleotide sequence ID" value="NZ_CP192765.1"/>
</dbReference>
<feature type="transmembrane region" description="Helical" evidence="2">
    <location>
        <begin position="398"/>
        <end position="420"/>
    </location>
</feature>